<evidence type="ECO:0000313" key="3">
    <source>
        <dbReference type="EMBL" id="TCS86011.1"/>
    </source>
</evidence>
<feature type="coiled-coil region" evidence="1">
    <location>
        <begin position="10"/>
        <end position="37"/>
    </location>
</feature>
<protein>
    <submittedName>
        <fullName evidence="3">Uncharacterized protein</fullName>
    </submittedName>
</protein>
<dbReference type="AlphaFoldDB" id="A0A4R3KND9"/>
<evidence type="ECO:0000256" key="2">
    <source>
        <dbReference type="SAM" id="MobiDB-lite"/>
    </source>
</evidence>
<dbReference type="EMBL" id="SMAD01000009">
    <property type="protein sequence ID" value="TCS86011.1"/>
    <property type="molecule type" value="Genomic_DNA"/>
</dbReference>
<accession>A0A4R3KND9</accession>
<evidence type="ECO:0000256" key="1">
    <source>
        <dbReference type="SAM" id="Coils"/>
    </source>
</evidence>
<keyword evidence="4" id="KW-1185">Reference proteome</keyword>
<evidence type="ECO:0000313" key="4">
    <source>
        <dbReference type="Proteomes" id="UP000295807"/>
    </source>
</evidence>
<gene>
    <name evidence="3" type="ORF">EDD80_10936</name>
</gene>
<reference evidence="3 4" key="1">
    <citation type="submission" date="2019-03" db="EMBL/GenBank/DDBJ databases">
        <title>Genomic Encyclopedia of Type Strains, Phase IV (KMG-IV): sequencing the most valuable type-strain genomes for metagenomic binning, comparative biology and taxonomic classification.</title>
        <authorList>
            <person name="Goeker M."/>
        </authorList>
    </citation>
    <scope>NUCLEOTIDE SEQUENCE [LARGE SCALE GENOMIC DNA]</scope>
    <source>
        <strain evidence="3 4">DSM 21100</strain>
    </source>
</reference>
<organism evidence="3 4">
    <name type="scientific">Anseongella ginsenosidimutans</name>
    <dbReference type="NCBI Taxonomy" id="496056"/>
    <lineage>
        <taxon>Bacteria</taxon>
        <taxon>Pseudomonadati</taxon>
        <taxon>Bacteroidota</taxon>
        <taxon>Sphingobacteriia</taxon>
        <taxon>Sphingobacteriales</taxon>
        <taxon>Sphingobacteriaceae</taxon>
        <taxon>Anseongella</taxon>
    </lineage>
</organism>
<feature type="region of interest" description="Disordered" evidence="2">
    <location>
        <begin position="42"/>
        <end position="83"/>
    </location>
</feature>
<proteinExistence type="predicted"/>
<keyword evidence="1" id="KW-0175">Coiled coil</keyword>
<feature type="compositionally biased region" description="Low complexity" evidence="2">
    <location>
        <begin position="42"/>
        <end position="52"/>
    </location>
</feature>
<dbReference type="RefSeq" id="WP_132129820.1">
    <property type="nucleotide sequence ID" value="NZ_CP042432.1"/>
</dbReference>
<name>A0A4R3KND9_9SPHI</name>
<dbReference type="Proteomes" id="UP000295807">
    <property type="component" value="Unassembled WGS sequence"/>
</dbReference>
<sequence length="149" mass="16112">MVKLTDQEVIRHYELRKQTLTEELSKVEAVLSALTARGTAAKANAKASKAKAGPVKKRKYTRRAQVAQSAPSSPAKAKPEGGWDSKINAALSQIGSGNKEEIVQFLAGKEPGLAPEKIRKAITLRLAVLLKKNKLSGEQAGDQYRYSLA</sequence>
<comment type="caution">
    <text evidence="3">The sequence shown here is derived from an EMBL/GenBank/DDBJ whole genome shotgun (WGS) entry which is preliminary data.</text>
</comment>